<evidence type="ECO:0000256" key="2">
    <source>
        <dbReference type="ARBA" id="ARBA00022692"/>
    </source>
</evidence>
<feature type="region of interest" description="Disordered" evidence="5">
    <location>
        <begin position="20"/>
        <end position="42"/>
    </location>
</feature>
<evidence type="ECO:0000256" key="3">
    <source>
        <dbReference type="ARBA" id="ARBA00022989"/>
    </source>
</evidence>
<dbReference type="PANTHER" id="PTHR28165:SF1">
    <property type="entry name" value="NON-CLASSICAL EXPORT PROTEIN 2-RELATED"/>
    <property type="match status" value="1"/>
</dbReference>
<dbReference type="Pfam" id="PF01284">
    <property type="entry name" value="MARVEL"/>
    <property type="match status" value="1"/>
</dbReference>
<dbReference type="GO" id="GO:0005886">
    <property type="term" value="C:plasma membrane"/>
    <property type="evidence" value="ECO:0007669"/>
    <property type="project" value="TreeGrafter"/>
</dbReference>
<name>A0A9P9AD40_9PEZI</name>
<evidence type="ECO:0000256" key="1">
    <source>
        <dbReference type="ARBA" id="ARBA00004141"/>
    </source>
</evidence>
<feature type="compositionally biased region" description="Low complexity" evidence="5">
    <location>
        <begin position="20"/>
        <end position="30"/>
    </location>
</feature>
<dbReference type="GO" id="GO:0072659">
    <property type="term" value="P:protein localization to plasma membrane"/>
    <property type="evidence" value="ECO:0007669"/>
    <property type="project" value="TreeGrafter"/>
</dbReference>
<reference evidence="8" key="1">
    <citation type="journal article" date="2021" name="Nat. Commun.">
        <title>Genetic determinants of endophytism in the Arabidopsis root mycobiome.</title>
        <authorList>
            <person name="Mesny F."/>
            <person name="Miyauchi S."/>
            <person name="Thiergart T."/>
            <person name="Pickel B."/>
            <person name="Atanasova L."/>
            <person name="Karlsson M."/>
            <person name="Huettel B."/>
            <person name="Barry K.W."/>
            <person name="Haridas S."/>
            <person name="Chen C."/>
            <person name="Bauer D."/>
            <person name="Andreopoulos W."/>
            <person name="Pangilinan J."/>
            <person name="LaButti K."/>
            <person name="Riley R."/>
            <person name="Lipzen A."/>
            <person name="Clum A."/>
            <person name="Drula E."/>
            <person name="Henrissat B."/>
            <person name="Kohler A."/>
            <person name="Grigoriev I.V."/>
            <person name="Martin F.M."/>
            <person name="Hacquard S."/>
        </authorList>
    </citation>
    <scope>NUCLEOTIDE SEQUENCE</scope>
    <source>
        <strain evidence="8">MPI-SDFR-AT-0117</strain>
    </source>
</reference>
<evidence type="ECO:0000313" key="9">
    <source>
        <dbReference type="Proteomes" id="UP000770015"/>
    </source>
</evidence>
<dbReference type="InterPro" id="IPR008253">
    <property type="entry name" value="Marvel"/>
</dbReference>
<feature type="domain" description="MARVEL" evidence="7">
    <location>
        <begin position="116"/>
        <end position="252"/>
    </location>
</feature>
<dbReference type="AlphaFoldDB" id="A0A9P9AD40"/>
<keyword evidence="3 6" id="KW-1133">Transmembrane helix</keyword>
<feature type="transmembrane region" description="Helical" evidence="6">
    <location>
        <begin position="178"/>
        <end position="200"/>
    </location>
</feature>
<dbReference type="OrthoDB" id="5423111at2759"/>
<evidence type="ECO:0000256" key="4">
    <source>
        <dbReference type="ARBA" id="ARBA00023136"/>
    </source>
</evidence>
<comment type="caution">
    <text evidence="8">The sequence shown here is derived from an EMBL/GenBank/DDBJ whole genome shotgun (WGS) entry which is preliminary data.</text>
</comment>
<keyword evidence="9" id="KW-1185">Reference proteome</keyword>
<accession>A0A9P9AD40</accession>
<dbReference type="EMBL" id="JAGSXJ010000001">
    <property type="protein sequence ID" value="KAH6697096.1"/>
    <property type="molecule type" value="Genomic_DNA"/>
</dbReference>
<evidence type="ECO:0000256" key="6">
    <source>
        <dbReference type="SAM" id="Phobius"/>
    </source>
</evidence>
<evidence type="ECO:0000259" key="7">
    <source>
        <dbReference type="Pfam" id="PF01284"/>
    </source>
</evidence>
<dbReference type="PANTHER" id="PTHR28165">
    <property type="entry name" value="NON-CLASSICAL EXPORT PROTEIN 2-RELATED"/>
    <property type="match status" value="1"/>
</dbReference>
<comment type="subcellular location">
    <subcellularLocation>
        <location evidence="1">Membrane</location>
        <topology evidence="1">Multi-pass membrane protein</topology>
    </subcellularLocation>
</comment>
<keyword evidence="2 6" id="KW-0812">Transmembrane</keyword>
<feature type="transmembrane region" description="Helical" evidence="6">
    <location>
        <begin position="118"/>
        <end position="138"/>
    </location>
</feature>
<feature type="transmembrane region" description="Helical" evidence="6">
    <location>
        <begin position="150"/>
        <end position="171"/>
    </location>
</feature>
<feature type="region of interest" description="Disordered" evidence="5">
    <location>
        <begin position="68"/>
        <end position="95"/>
    </location>
</feature>
<dbReference type="GO" id="GO:0032126">
    <property type="term" value="C:eisosome"/>
    <property type="evidence" value="ECO:0007669"/>
    <property type="project" value="TreeGrafter"/>
</dbReference>
<dbReference type="GO" id="GO:0070941">
    <property type="term" value="P:eisosome assembly"/>
    <property type="evidence" value="ECO:0007669"/>
    <property type="project" value="TreeGrafter"/>
</dbReference>
<gene>
    <name evidence="8" type="ORF">F5X68DRAFT_196706</name>
</gene>
<evidence type="ECO:0000313" key="8">
    <source>
        <dbReference type="EMBL" id="KAH6697096.1"/>
    </source>
</evidence>
<protein>
    <submittedName>
        <fullName evidence="8">Membrane-associating domain-containing protein</fullName>
    </submittedName>
</protein>
<keyword evidence="4 6" id="KW-0472">Membrane</keyword>
<feature type="compositionally biased region" description="Polar residues" evidence="5">
    <location>
        <begin position="68"/>
        <end position="85"/>
    </location>
</feature>
<dbReference type="InterPro" id="IPR052649">
    <property type="entry name" value="NCE102-like"/>
</dbReference>
<organism evidence="8 9">
    <name type="scientific">Plectosphaerella plurivora</name>
    <dbReference type="NCBI Taxonomy" id="936078"/>
    <lineage>
        <taxon>Eukaryota</taxon>
        <taxon>Fungi</taxon>
        <taxon>Dikarya</taxon>
        <taxon>Ascomycota</taxon>
        <taxon>Pezizomycotina</taxon>
        <taxon>Sordariomycetes</taxon>
        <taxon>Hypocreomycetidae</taxon>
        <taxon>Glomerellales</taxon>
        <taxon>Plectosphaerellaceae</taxon>
        <taxon>Plectosphaerella</taxon>
    </lineage>
</organism>
<feature type="transmembrane region" description="Helical" evidence="6">
    <location>
        <begin position="237"/>
        <end position="257"/>
    </location>
</feature>
<proteinExistence type="predicted"/>
<sequence length="276" mass="30082">MDRWDGRTKSSDVHGFRCFSVRPSDSLPPSLSSPPTPRHPPRRIKPGCCAFLFSLALATRFRHLLNTPQHKAQDPSNNQSTSCVSSPRVYTPTSLPHTRNSISTPTLKMLEGIMRTGLRALQFLWTLLITALIGNVIALNINGHMASVNFAMFVAVLSWLAMIYGLVATIISSIAIPVVMLALDGIATLFTFISAIVLSARLGAVNCANTAGRGSGWIAYGAANTEKRCREIQASTVFMWFLFISFAATFVLTFLDFRRGGGSMRSSRPNMAQVGV</sequence>
<dbReference type="Proteomes" id="UP000770015">
    <property type="component" value="Unassembled WGS sequence"/>
</dbReference>
<evidence type="ECO:0000256" key="5">
    <source>
        <dbReference type="SAM" id="MobiDB-lite"/>
    </source>
</evidence>